<comment type="similarity">
    <text evidence="1">Belongs to the protein-tyrosine phosphatase family. Non-receptor class dual specificity subfamily.</text>
</comment>
<feature type="compositionally biased region" description="Low complexity" evidence="2">
    <location>
        <begin position="993"/>
        <end position="1002"/>
    </location>
</feature>
<dbReference type="AlphaFoldDB" id="A0A6I8NP37"/>
<evidence type="ECO:0000259" key="4">
    <source>
        <dbReference type="PROSITE" id="PS50056"/>
    </source>
</evidence>
<dbReference type="InterPro" id="IPR029021">
    <property type="entry name" value="Prot-tyrosine_phosphatase-like"/>
</dbReference>
<dbReference type="KEGG" id="oaa:114817457"/>
<dbReference type="GeneID" id="114817457"/>
<dbReference type="Ensembl" id="ENSOANT00000074593.1">
    <property type="protein sequence ID" value="ENSOANP00000042862.1"/>
    <property type="gene ID" value="ENSOANG00000041753.1"/>
</dbReference>
<dbReference type="GO" id="GO:0008138">
    <property type="term" value="F:protein tyrosine/serine/threonine phosphatase activity"/>
    <property type="evidence" value="ECO:0000318"/>
    <property type="project" value="GO_Central"/>
</dbReference>
<organism evidence="5 6">
    <name type="scientific">Ornithorhynchus anatinus</name>
    <name type="common">Duckbill platypus</name>
    <dbReference type="NCBI Taxonomy" id="9258"/>
    <lineage>
        <taxon>Eukaryota</taxon>
        <taxon>Metazoa</taxon>
        <taxon>Chordata</taxon>
        <taxon>Craniata</taxon>
        <taxon>Vertebrata</taxon>
        <taxon>Euteleostomi</taxon>
        <taxon>Mammalia</taxon>
        <taxon>Monotremata</taxon>
        <taxon>Ornithorhynchidae</taxon>
        <taxon>Ornithorhynchus</taxon>
    </lineage>
</organism>
<feature type="compositionally biased region" description="Acidic residues" evidence="2">
    <location>
        <begin position="1087"/>
        <end position="1098"/>
    </location>
</feature>
<dbReference type="OMA" id="LSMQTNH"/>
<feature type="compositionally biased region" description="Acidic residues" evidence="2">
    <location>
        <begin position="1122"/>
        <end position="1134"/>
    </location>
</feature>
<feature type="compositionally biased region" description="Basic and acidic residues" evidence="2">
    <location>
        <begin position="9"/>
        <end position="18"/>
    </location>
</feature>
<feature type="compositionally biased region" description="Low complexity" evidence="2">
    <location>
        <begin position="763"/>
        <end position="777"/>
    </location>
</feature>
<feature type="compositionally biased region" description="Basic and acidic residues" evidence="2">
    <location>
        <begin position="1041"/>
        <end position="1053"/>
    </location>
</feature>
<dbReference type="SMART" id="SM00195">
    <property type="entry name" value="DSPc"/>
    <property type="match status" value="1"/>
</dbReference>
<feature type="compositionally biased region" description="Gly residues" evidence="2">
    <location>
        <begin position="679"/>
        <end position="688"/>
    </location>
</feature>
<dbReference type="InParanoid" id="A0A6I8NP37"/>
<feature type="compositionally biased region" description="Basic and acidic residues" evidence="2">
    <location>
        <begin position="823"/>
        <end position="857"/>
    </location>
</feature>
<accession>A0A6I8NP37</accession>
<evidence type="ECO:0000259" key="3">
    <source>
        <dbReference type="PROSITE" id="PS50054"/>
    </source>
</evidence>
<feature type="compositionally biased region" description="Basic and acidic residues" evidence="2">
    <location>
        <begin position="930"/>
        <end position="941"/>
    </location>
</feature>
<evidence type="ECO:0000256" key="1">
    <source>
        <dbReference type="ARBA" id="ARBA00008601"/>
    </source>
</evidence>
<feature type="compositionally biased region" description="Acidic residues" evidence="2">
    <location>
        <begin position="351"/>
        <end position="365"/>
    </location>
</feature>
<reference evidence="5" key="1">
    <citation type="submission" date="2025-08" db="UniProtKB">
        <authorList>
            <consortium name="Ensembl"/>
        </authorList>
    </citation>
    <scope>IDENTIFICATION</scope>
    <source>
        <strain evidence="5">Glennie</strain>
    </source>
</reference>
<feature type="compositionally biased region" description="Pro residues" evidence="2">
    <location>
        <begin position="22"/>
        <end position="32"/>
    </location>
</feature>
<dbReference type="InterPro" id="IPR020422">
    <property type="entry name" value="TYR_PHOSPHATASE_DUAL_dom"/>
</dbReference>
<feature type="region of interest" description="Disordered" evidence="2">
    <location>
        <begin position="349"/>
        <end position="564"/>
    </location>
</feature>
<feature type="compositionally biased region" description="Basic and acidic residues" evidence="2">
    <location>
        <begin position="518"/>
        <end position="528"/>
    </location>
</feature>
<dbReference type="GeneTree" id="ENSGT00940000159723"/>
<dbReference type="SUPFAM" id="SSF52799">
    <property type="entry name" value="(Phosphotyrosine protein) phosphatases II"/>
    <property type="match status" value="1"/>
</dbReference>
<dbReference type="CTD" id="92235"/>
<dbReference type="PANTHER" id="PTHR45682:SF4">
    <property type="entry name" value="SERINE_THREONINE_TYROSINE-INTERACTING-LIKE PROTEIN 2"/>
    <property type="match status" value="1"/>
</dbReference>
<keyword evidence="6" id="KW-1185">Reference proteome</keyword>
<evidence type="ECO:0000313" key="6">
    <source>
        <dbReference type="Proteomes" id="UP000002279"/>
    </source>
</evidence>
<dbReference type="PRINTS" id="PR01909">
    <property type="entry name" value="ADSPHPHTASEA"/>
</dbReference>
<proteinExistence type="inferred from homology"/>
<dbReference type="PROSITE" id="PS50056">
    <property type="entry name" value="TYR_PHOSPHATASE_2"/>
    <property type="match status" value="1"/>
</dbReference>
<feature type="compositionally biased region" description="Low complexity" evidence="2">
    <location>
        <begin position="712"/>
        <end position="724"/>
    </location>
</feature>
<feature type="compositionally biased region" description="Basic and acidic residues" evidence="2">
    <location>
        <begin position="1099"/>
        <end position="1108"/>
    </location>
</feature>
<feature type="compositionally biased region" description="Basic and acidic residues" evidence="2">
    <location>
        <begin position="49"/>
        <end position="59"/>
    </location>
</feature>
<dbReference type="InterPro" id="IPR000387">
    <property type="entry name" value="Tyr_Pase_dom"/>
</dbReference>
<evidence type="ECO:0000256" key="2">
    <source>
        <dbReference type="SAM" id="MobiDB-lite"/>
    </source>
</evidence>
<dbReference type="Bgee" id="ENSOANG00000041753">
    <property type="expression patterns" value="Expressed in heart and 6 other cell types or tissues"/>
</dbReference>
<feature type="compositionally biased region" description="Basic and acidic residues" evidence="2">
    <location>
        <begin position="450"/>
        <end position="465"/>
    </location>
</feature>
<protein>
    <submittedName>
        <fullName evidence="5">Serine/threonine/tyrosine interacting like 2</fullName>
    </submittedName>
</protein>
<dbReference type="GO" id="GO:0043409">
    <property type="term" value="P:negative regulation of MAPK cascade"/>
    <property type="evidence" value="ECO:0000318"/>
    <property type="project" value="GO_Central"/>
</dbReference>
<dbReference type="GO" id="GO:0005737">
    <property type="term" value="C:cytoplasm"/>
    <property type="evidence" value="ECO:0000318"/>
    <property type="project" value="GO_Central"/>
</dbReference>
<dbReference type="Pfam" id="PF00782">
    <property type="entry name" value="DSPc"/>
    <property type="match status" value="1"/>
</dbReference>
<feature type="region of interest" description="Disordered" evidence="2">
    <location>
        <begin position="709"/>
        <end position="733"/>
    </location>
</feature>
<dbReference type="Proteomes" id="UP000002279">
    <property type="component" value="Unplaced"/>
</dbReference>
<feature type="region of interest" description="Disordered" evidence="2">
    <location>
        <begin position="634"/>
        <end position="689"/>
    </location>
</feature>
<dbReference type="OrthoDB" id="2017893at2759"/>
<feature type="compositionally biased region" description="Basic residues" evidence="2">
    <location>
        <begin position="1109"/>
        <end position="1118"/>
    </location>
</feature>
<gene>
    <name evidence="5" type="primary">STYXL2</name>
</gene>
<feature type="compositionally biased region" description="Basic and acidic residues" evidence="2">
    <location>
        <begin position="405"/>
        <end position="414"/>
    </location>
</feature>
<feature type="compositionally biased region" description="Basic and acidic residues" evidence="2">
    <location>
        <begin position="645"/>
        <end position="672"/>
    </location>
</feature>
<dbReference type="RefSeq" id="XP_028937205.1">
    <property type="nucleotide sequence ID" value="XM_029081372.2"/>
</dbReference>
<dbReference type="PANTHER" id="PTHR45682">
    <property type="entry name" value="AGAP008228-PA"/>
    <property type="match status" value="1"/>
</dbReference>
<dbReference type="GO" id="GO:0033549">
    <property type="term" value="F:MAP kinase phosphatase activity"/>
    <property type="evidence" value="ECO:0000318"/>
    <property type="project" value="GO_Central"/>
</dbReference>
<dbReference type="Gene3D" id="3.90.190.10">
    <property type="entry name" value="Protein tyrosine phosphatase superfamily"/>
    <property type="match status" value="1"/>
</dbReference>
<feature type="compositionally biased region" description="Acidic residues" evidence="2">
    <location>
        <begin position="71"/>
        <end position="81"/>
    </location>
</feature>
<feature type="compositionally biased region" description="Acidic residues" evidence="2">
    <location>
        <begin position="1054"/>
        <end position="1066"/>
    </location>
</feature>
<feature type="region of interest" description="Disordered" evidence="2">
    <location>
        <begin position="759"/>
        <end position="1134"/>
    </location>
</feature>
<feature type="compositionally biased region" description="Basic and acidic residues" evidence="2">
    <location>
        <begin position="957"/>
        <end position="968"/>
    </location>
</feature>
<dbReference type="PROSITE" id="PS50054">
    <property type="entry name" value="TYR_PHOSPHATASE_DUAL"/>
    <property type="match status" value="1"/>
</dbReference>
<feature type="region of interest" description="Disordered" evidence="2">
    <location>
        <begin position="590"/>
        <end position="620"/>
    </location>
</feature>
<feature type="region of interest" description="Disordered" evidence="2">
    <location>
        <begin position="1"/>
        <end position="85"/>
    </location>
</feature>
<feature type="compositionally biased region" description="Low complexity" evidence="2">
    <location>
        <begin position="499"/>
        <end position="511"/>
    </location>
</feature>
<feature type="domain" description="Tyrosine-protein phosphatase" evidence="3">
    <location>
        <begin position="202"/>
        <end position="350"/>
    </location>
</feature>
<feature type="domain" description="Tyrosine specific protein phosphatases" evidence="4">
    <location>
        <begin position="271"/>
        <end position="329"/>
    </location>
</feature>
<dbReference type="InterPro" id="IPR020405">
    <property type="entry name" value="Atypical_DUSP_subfamA"/>
</dbReference>
<evidence type="ECO:0000313" key="5">
    <source>
        <dbReference type="Ensembl" id="ENSOANP00000042862.1"/>
    </source>
</evidence>
<reference evidence="5" key="2">
    <citation type="submission" date="2025-09" db="UniProtKB">
        <authorList>
            <consortium name="Ensembl"/>
        </authorList>
    </citation>
    <scope>IDENTIFICATION</scope>
    <source>
        <strain evidence="5">Glennie</strain>
    </source>
</reference>
<feature type="compositionally biased region" description="Low complexity" evidence="2">
    <location>
        <begin position="888"/>
        <end position="929"/>
    </location>
</feature>
<dbReference type="FunCoup" id="A0A6I8NP37">
    <property type="interactions" value="219"/>
</dbReference>
<sequence length="1156" mass="126260">MTAVPPVTEEGRRGRGRDGIGPPLPLPGPPRASPQRSPWASPRPPARRSVRELCGREASAEQEVVMATNGDPEEEEEEEEQVVPGAEDAADVKAVQARYLRSPTPSQYSTVSDAETESIFMDPIHLSSSVAAKQIINEELKTRELRVEGPGAGMLESAEQLLVEDLYNRVKDKMDDTSPYNTPCVLDLQRALLRDRLRAPRNEVDEVWPNVYIAEKSVAVNKSRLKRLGITHILNAAHGAGVYTGPEFYAGLEVQYLGIEVDDFPEVDVAQHFRRAAEFLDEALLTYRGKVLVSSEMGVSRSAVLVVAYLMIFHHLAVLDALLTVRRKRAVYPNDGFLKQLRELNEKLMEERDEETPGEEGEDREPDAAAEAGEDTGSLLGARVHSITVEEEEEDGASPLGSEPGGRRRDRPEEEPLDADGAWGRRGRAGRREQRMPAQGGTEDEEEPGEDVHRIVREWQSRNEEYQAEGSWGWSREEEEEEGEEGTSPVPGVGRRRASSVGSSSQGTASSWGLWSQRLREIEREAARGYRARGRGGEAGPGPEGDRGDDDDDDKESVTSDTSSFFNFCKRNKDKLTALERWKVKRIQFGFHGRDSEAEEGGEAEAEARPAAGGPPDVDLTAYQAWKLRRLKKVGGDENEDEVVELGKGESEASAKKKQRRLELLERTRQTLEESQALGRGGVEGSDAGGSLPFPLSAFWAAAAHRAEDAGSELSGLSGPSGPSARSLTAPSEAASLASLQSWIAGVVSETLAQKQHELLLLAQPPASPGARPAGPGHRPDGGGGAGPEADARSALSSSSTAGGGAGESGTSKPVYGLFADTVDLRELRRKEEEQQRGLRDKMAECHAQKVASDHKRSSLFRRKKAAAAGEDDEGGGAGGRGDEEADSAIGSFRVSSRGGSRPAGSAAPSSSAASSSASGRGGRPASSRADARRAVDRWLRGLDGGEEAGPGYPGERVSRSSTVREAETLSFRASGARCEERGSSSQWDSRGRSTSRFSATTSREDAEMFRFSRSSYSQRTGSGGGGPSFRRTPQPGTPESQRRTWEDKGAHGEEEDEHGEEEEASSSDFSEFGAKRKFTQSFMRCEEEDEEEEEEEERAERSEEVRMSWRRRSQHRRGGGEEEEEEERVDDEAVIAAWRRRQEETRTKLQRRREE</sequence>
<name>A0A6I8NP37_ORNAN</name>
<dbReference type="InterPro" id="IPR000340">
    <property type="entry name" value="Dual-sp_phosphatase_cat-dom"/>
</dbReference>
<dbReference type="PRINTS" id="PR01908">
    <property type="entry name" value="ADSPHPHTASE"/>
</dbReference>